<comment type="caution">
    <text evidence="2">The sequence shown here is derived from an EMBL/GenBank/DDBJ whole genome shotgun (WGS) entry which is preliminary data.</text>
</comment>
<dbReference type="AlphaFoldDB" id="A0AAV4QUS2"/>
<organism evidence="2 3">
    <name type="scientific">Caerostris darwini</name>
    <dbReference type="NCBI Taxonomy" id="1538125"/>
    <lineage>
        <taxon>Eukaryota</taxon>
        <taxon>Metazoa</taxon>
        <taxon>Ecdysozoa</taxon>
        <taxon>Arthropoda</taxon>
        <taxon>Chelicerata</taxon>
        <taxon>Arachnida</taxon>
        <taxon>Araneae</taxon>
        <taxon>Araneomorphae</taxon>
        <taxon>Entelegynae</taxon>
        <taxon>Araneoidea</taxon>
        <taxon>Araneidae</taxon>
        <taxon>Caerostris</taxon>
    </lineage>
</organism>
<protein>
    <recommendedName>
        <fullName evidence="4">CCHC-type domain-containing protein</fullName>
    </recommendedName>
</protein>
<dbReference type="InterPro" id="IPR021109">
    <property type="entry name" value="Peptidase_aspartic_dom_sf"/>
</dbReference>
<dbReference type="SUPFAM" id="SSF57756">
    <property type="entry name" value="Retrovirus zinc finger-like domains"/>
    <property type="match status" value="1"/>
</dbReference>
<gene>
    <name evidence="2" type="ORF">CDAR_398361</name>
</gene>
<reference evidence="2 3" key="1">
    <citation type="submission" date="2021-06" db="EMBL/GenBank/DDBJ databases">
        <title>Caerostris darwini draft genome.</title>
        <authorList>
            <person name="Kono N."/>
            <person name="Arakawa K."/>
        </authorList>
    </citation>
    <scope>NUCLEOTIDE SEQUENCE [LARGE SCALE GENOMIC DNA]</scope>
</reference>
<dbReference type="GO" id="GO:0008270">
    <property type="term" value="F:zinc ion binding"/>
    <property type="evidence" value="ECO:0007669"/>
    <property type="project" value="InterPro"/>
</dbReference>
<dbReference type="Proteomes" id="UP001054837">
    <property type="component" value="Unassembled WGS sequence"/>
</dbReference>
<feature type="compositionally biased region" description="Basic and acidic residues" evidence="1">
    <location>
        <begin position="95"/>
        <end position="117"/>
    </location>
</feature>
<feature type="compositionally biased region" description="Basic and acidic residues" evidence="1">
    <location>
        <begin position="1"/>
        <end position="10"/>
    </location>
</feature>
<evidence type="ECO:0008006" key="4">
    <source>
        <dbReference type="Google" id="ProtNLM"/>
    </source>
</evidence>
<feature type="region of interest" description="Disordered" evidence="1">
    <location>
        <begin position="1"/>
        <end position="43"/>
    </location>
</feature>
<dbReference type="GO" id="GO:0003676">
    <property type="term" value="F:nucleic acid binding"/>
    <property type="evidence" value="ECO:0007669"/>
    <property type="project" value="InterPro"/>
</dbReference>
<name>A0AAV4QUS2_9ARAC</name>
<dbReference type="Pfam" id="PF13650">
    <property type="entry name" value="Asp_protease_2"/>
    <property type="match status" value="1"/>
</dbReference>
<dbReference type="EMBL" id="BPLQ01005085">
    <property type="protein sequence ID" value="GIY12616.1"/>
    <property type="molecule type" value="Genomic_DNA"/>
</dbReference>
<sequence>MYEKECDFRPRQKFPQNDPTGCNKRTDPSFRNERFTPGSYNNKYSGHTQLRHSMQIDNNRCLACNENTHFARDCLKQKYKFDRMNKEQNFNTRGEGIERSEESHVSKRDHSLTRTSEDGLSKESSYIKIVRINKCPLKFTALIDTGSDSVICSDSVAKRLELKIDPASNVMYGFGNIKMCAARALGKAEVDISLDSVKLGVIDVLYQKNKEQKNPNTVDIETSDFDFEESESDNEDNGNTIVEKDIANEEEILTHQEYASYNL</sequence>
<feature type="region of interest" description="Disordered" evidence="1">
    <location>
        <begin position="86"/>
        <end position="117"/>
    </location>
</feature>
<keyword evidence="3" id="KW-1185">Reference proteome</keyword>
<proteinExistence type="predicted"/>
<accession>A0AAV4QUS2</accession>
<evidence type="ECO:0000313" key="3">
    <source>
        <dbReference type="Proteomes" id="UP001054837"/>
    </source>
</evidence>
<evidence type="ECO:0000313" key="2">
    <source>
        <dbReference type="EMBL" id="GIY12616.1"/>
    </source>
</evidence>
<feature type="compositionally biased region" description="Basic and acidic residues" evidence="1">
    <location>
        <begin position="24"/>
        <end position="34"/>
    </location>
</feature>
<dbReference type="Gene3D" id="2.40.70.10">
    <property type="entry name" value="Acid Proteases"/>
    <property type="match status" value="1"/>
</dbReference>
<dbReference type="InterPro" id="IPR036875">
    <property type="entry name" value="Znf_CCHC_sf"/>
</dbReference>
<evidence type="ECO:0000256" key="1">
    <source>
        <dbReference type="SAM" id="MobiDB-lite"/>
    </source>
</evidence>